<dbReference type="PANTHER" id="PTHR43133">
    <property type="entry name" value="RNA POLYMERASE ECF-TYPE SIGMA FACTO"/>
    <property type="match status" value="1"/>
</dbReference>
<dbReference type="RefSeq" id="WP_211973438.1">
    <property type="nucleotide sequence ID" value="NZ_CBFHAM010000079.1"/>
</dbReference>
<evidence type="ECO:0000259" key="5">
    <source>
        <dbReference type="Pfam" id="PF04542"/>
    </source>
</evidence>
<feature type="domain" description="RNA polymerase sigma-70 region 2" evidence="5">
    <location>
        <begin position="23"/>
        <end position="89"/>
    </location>
</feature>
<keyword evidence="3" id="KW-0731">Sigma factor</keyword>
<evidence type="ECO:0000256" key="4">
    <source>
        <dbReference type="ARBA" id="ARBA00023163"/>
    </source>
</evidence>
<dbReference type="InterPro" id="IPR014284">
    <property type="entry name" value="RNA_pol_sigma-70_dom"/>
</dbReference>
<dbReference type="EMBL" id="JAGTXB010000005">
    <property type="protein sequence ID" value="MBS0028338.1"/>
    <property type="molecule type" value="Genomic_DNA"/>
</dbReference>
<dbReference type="InterPro" id="IPR013249">
    <property type="entry name" value="RNA_pol_sigma70_r4_t2"/>
</dbReference>
<protein>
    <submittedName>
        <fullName evidence="7">Sigma-70 family RNA polymerase sigma factor</fullName>
    </submittedName>
</protein>
<dbReference type="InterPro" id="IPR007627">
    <property type="entry name" value="RNA_pol_sigma70_r2"/>
</dbReference>
<dbReference type="InterPro" id="IPR013324">
    <property type="entry name" value="RNA_pol_sigma_r3/r4-like"/>
</dbReference>
<evidence type="ECO:0000256" key="3">
    <source>
        <dbReference type="ARBA" id="ARBA00023082"/>
    </source>
</evidence>
<accession>A0ABS5IZE0</accession>
<reference evidence="7 8" key="1">
    <citation type="submission" date="2021-04" db="EMBL/GenBank/DDBJ databases">
        <title>Chitinophaga sp. nov., isolated from the rhizosphere soil.</title>
        <authorList>
            <person name="He S."/>
        </authorList>
    </citation>
    <scope>NUCLEOTIDE SEQUENCE [LARGE SCALE GENOMIC DNA]</scope>
    <source>
        <strain evidence="7 8">2R12</strain>
    </source>
</reference>
<organism evidence="7 8">
    <name type="scientific">Chitinophaga hostae</name>
    <dbReference type="NCBI Taxonomy" id="2831022"/>
    <lineage>
        <taxon>Bacteria</taxon>
        <taxon>Pseudomonadati</taxon>
        <taxon>Bacteroidota</taxon>
        <taxon>Chitinophagia</taxon>
        <taxon>Chitinophagales</taxon>
        <taxon>Chitinophagaceae</taxon>
        <taxon>Chitinophaga</taxon>
    </lineage>
</organism>
<dbReference type="PANTHER" id="PTHR43133:SF46">
    <property type="entry name" value="RNA POLYMERASE SIGMA-70 FACTOR ECF SUBFAMILY"/>
    <property type="match status" value="1"/>
</dbReference>
<dbReference type="InterPro" id="IPR039425">
    <property type="entry name" value="RNA_pol_sigma-70-like"/>
</dbReference>
<feature type="domain" description="RNA polymerase sigma factor 70 region 4 type 2" evidence="6">
    <location>
        <begin position="123"/>
        <end position="172"/>
    </location>
</feature>
<dbReference type="Proteomes" id="UP000676386">
    <property type="component" value="Unassembled WGS sequence"/>
</dbReference>
<dbReference type="Gene3D" id="1.10.1740.10">
    <property type="match status" value="1"/>
</dbReference>
<dbReference type="InterPro" id="IPR036388">
    <property type="entry name" value="WH-like_DNA-bd_sf"/>
</dbReference>
<dbReference type="Gene3D" id="1.10.10.10">
    <property type="entry name" value="Winged helix-like DNA-binding domain superfamily/Winged helix DNA-binding domain"/>
    <property type="match status" value="1"/>
</dbReference>
<dbReference type="Pfam" id="PF08281">
    <property type="entry name" value="Sigma70_r4_2"/>
    <property type="match status" value="1"/>
</dbReference>
<name>A0ABS5IZE0_9BACT</name>
<evidence type="ECO:0000256" key="1">
    <source>
        <dbReference type="ARBA" id="ARBA00010641"/>
    </source>
</evidence>
<evidence type="ECO:0000313" key="7">
    <source>
        <dbReference type="EMBL" id="MBS0028338.1"/>
    </source>
</evidence>
<dbReference type="NCBIfam" id="TIGR02937">
    <property type="entry name" value="sigma70-ECF"/>
    <property type="match status" value="1"/>
</dbReference>
<keyword evidence="2" id="KW-0805">Transcription regulation</keyword>
<comment type="similarity">
    <text evidence="1">Belongs to the sigma-70 factor family. ECF subfamily.</text>
</comment>
<proteinExistence type="inferred from homology"/>
<keyword evidence="4" id="KW-0804">Transcription</keyword>
<keyword evidence="8" id="KW-1185">Reference proteome</keyword>
<comment type="caution">
    <text evidence="7">The sequence shown here is derived from an EMBL/GenBank/DDBJ whole genome shotgun (WGS) entry which is preliminary data.</text>
</comment>
<dbReference type="Pfam" id="PF04542">
    <property type="entry name" value="Sigma70_r2"/>
    <property type="match status" value="1"/>
</dbReference>
<gene>
    <name evidence="7" type="ORF">KE626_13550</name>
</gene>
<dbReference type="SUPFAM" id="SSF88659">
    <property type="entry name" value="Sigma3 and sigma4 domains of RNA polymerase sigma factors"/>
    <property type="match status" value="1"/>
</dbReference>
<sequence>MQDDKDIWEAFRSGDESSLQIIFDKYYAPLFNYGHRFSADDHLIEDALQDLFVKLWKNRDSIKDTNSVKNYLYKSFRRVLLRILEVQQRKYSFAVLDEWSEPGGEMAYDQTMISRERLEEIRGNLLAALEKMTPRQREIIHLRYYEEMEYEEIAALMQLSVSSTYKLLYKAIDTLRQYLSKTDLLILLTAVSLKKI</sequence>
<evidence type="ECO:0000259" key="6">
    <source>
        <dbReference type="Pfam" id="PF08281"/>
    </source>
</evidence>
<evidence type="ECO:0000256" key="2">
    <source>
        <dbReference type="ARBA" id="ARBA00023015"/>
    </source>
</evidence>
<dbReference type="InterPro" id="IPR013325">
    <property type="entry name" value="RNA_pol_sigma_r2"/>
</dbReference>
<evidence type="ECO:0000313" key="8">
    <source>
        <dbReference type="Proteomes" id="UP000676386"/>
    </source>
</evidence>
<dbReference type="SUPFAM" id="SSF88946">
    <property type="entry name" value="Sigma2 domain of RNA polymerase sigma factors"/>
    <property type="match status" value="1"/>
</dbReference>